<keyword evidence="2" id="KW-1185">Reference proteome</keyword>
<sequence length="58" mass="6797">MRIKVVMNSGKEYVLQMEQNDFQSLVLTQDESVRDELIEIHPSLYINPSHISSYEILD</sequence>
<organism evidence="1 2">
    <name type="scientific">Pseudalkalibacillus berkeleyi</name>
    <dbReference type="NCBI Taxonomy" id="1069813"/>
    <lineage>
        <taxon>Bacteria</taxon>
        <taxon>Bacillati</taxon>
        <taxon>Bacillota</taxon>
        <taxon>Bacilli</taxon>
        <taxon>Bacillales</taxon>
        <taxon>Fictibacillaceae</taxon>
        <taxon>Pseudalkalibacillus</taxon>
    </lineage>
</organism>
<evidence type="ECO:0000313" key="2">
    <source>
        <dbReference type="Proteomes" id="UP001649381"/>
    </source>
</evidence>
<gene>
    <name evidence="1" type="ORF">L2716_08585</name>
</gene>
<dbReference type="Proteomes" id="UP001649381">
    <property type="component" value="Unassembled WGS sequence"/>
</dbReference>
<evidence type="ECO:0000313" key="1">
    <source>
        <dbReference type="EMBL" id="MCF6137785.1"/>
    </source>
</evidence>
<name>A0ABS9H2B0_9BACL</name>
<reference evidence="1 2" key="1">
    <citation type="submission" date="2022-01" db="EMBL/GenBank/DDBJ databases">
        <title>Alkalihalobacillus sp. EGI L200015, a novel bacterium isolated from a salt lake sediment.</title>
        <authorList>
            <person name="Gao L."/>
            <person name="Fang B.-Z."/>
            <person name="Li W.-J."/>
        </authorList>
    </citation>
    <scope>NUCLEOTIDE SEQUENCE [LARGE SCALE GENOMIC DNA]</scope>
    <source>
        <strain evidence="1 2">KCTC 12718</strain>
    </source>
</reference>
<protein>
    <submittedName>
        <fullName evidence="1">Uncharacterized protein</fullName>
    </submittedName>
</protein>
<dbReference type="RefSeq" id="WP_236333666.1">
    <property type="nucleotide sequence ID" value="NZ_JAKIJS010000001.1"/>
</dbReference>
<proteinExistence type="predicted"/>
<dbReference type="EMBL" id="JAKIJS010000001">
    <property type="protein sequence ID" value="MCF6137785.1"/>
    <property type="molecule type" value="Genomic_DNA"/>
</dbReference>
<comment type="caution">
    <text evidence="1">The sequence shown here is derived from an EMBL/GenBank/DDBJ whole genome shotgun (WGS) entry which is preliminary data.</text>
</comment>
<accession>A0ABS9H2B0</accession>